<dbReference type="PANTHER" id="PTHR13890">
    <property type="entry name" value="RNA SPLICING PROTEIN MRS2, MITOCHONDRIAL"/>
    <property type="match status" value="1"/>
</dbReference>
<sequence length="397" mass="44658">MKTPGRRITAAATACEWAVVTNDGKSRIEGITKQGLVQRTGLSTCDLRAVDPSLSYPSSIFGRERAIVVNLEHIKAIIIASEVLLSNPRDPLVEPVRRELESRLAGCTQKLLSPDNVFNAQGGQRSTNDVPRGGTTKALPFEFKALELFLELASKHLDIETLALEKEAYPALDELTHNVNTLNLEQVRQIKGRLVGISSRVQKIRDELEHLLDDDMNMAFMHLSEKLMYQAFVGQSSRFDFYKQPPQSGEESDGYHEEEDALQEEKNDENENEIVIGFRPNLDELEMLLEAYFVQSEGILSKLTTLREYVDDTEDYINIMLDDKQNKLLQMGIIISTATIIFNLGIVTTGFLSINIHIPLYDSLPSLTFWKTTGGIAAASLGLYIIILAYYRKRKFL</sequence>
<feature type="transmembrane region" description="Helical" evidence="2">
    <location>
        <begin position="328"/>
        <end position="354"/>
    </location>
</feature>
<feature type="region of interest" description="Disordered" evidence="3">
    <location>
        <begin position="243"/>
        <end position="270"/>
    </location>
</feature>
<dbReference type="Gene3D" id="1.20.58.340">
    <property type="entry name" value="Magnesium transport protein CorA, transmembrane region"/>
    <property type="match status" value="1"/>
</dbReference>
<feature type="transmembrane region" description="Helical" evidence="2">
    <location>
        <begin position="374"/>
        <end position="391"/>
    </location>
</feature>
<keyword evidence="2" id="KW-0460">Magnesium</keyword>
<keyword evidence="2" id="KW-0472">Membrane</keyword>
<evidence type="ECO:0000313" key="4">
    <source>
        <dbReference type="EMBL" id="KAJ4790282.1"/>
    </source>
</evidence>
<evidence type="ECO:0000256" key="3">
    <source>
        <dbReference type="SAM" id="MobiDB-lite"/>
    </source>
</evidence>
<protein>
    <recommendedName>
        <fullName evidence="2">Magnesium transporter</fullName>
    </recommendedName>
</protein>
<reference evidence="4" key="1">
    <citation type="submission" date="2022-08" db="EMBL/GenBank/DDBJ databases">
        <authorList>
            <person name="Marques A."/>
        </authorList>
    </citation>
    <scope>NUCLEOTIDE SEQUENCE</scope>
    <source>
        <strain evidence="4">RhyPub2mFocal</strain>
        <tissue evidence="4">Leaves</tissue>
    </source>
</reference>
<dbReference type="Proteomes" id="UP001140206">
    <property type="component" value="Chromosome 2"/>
</dbReference>
<dbReference type="EMBL" id="JAMFTS010000002">
    <property type="protein sequence ID" value="KAJ4790282.1"/>
    <property type="molecule type" value="Genomic_DNA"/>
</dbReference>
<comment type="subcellular location">
    <subcellularLocation>
        <location evidence="2">Membrane</location>
        <topology evidence="2">Multi-pass membrane protein</topology>
    </subcellularLocation>
</comment>
<feature type="compositionally biased region" description="Acidic residues" evidence="3">
    <location>
        <begin position="250"/>
        <end position="270"/>
    </location>
</feature>
<gene>
    <name evidence="4" type="ORF">LUZ62_041528</name>
</gene>
<dbReference type="PANTHER" id="PTHR13890:SF7">
    <property type="entry name" value="MAGNESIUM TRANSPORTER MRS2-D-RELATED"/>
    <property type="match status" value="1"/>
</dbReference>
<organism evidence="4 5">
    <name type="scientific">Rhynchospora pubera</name>
    <dbReference type="NCBI Taxonomy" id="906938"/>
    <lineage>
        <taxon>Eukaryota</taxon>
        <taxon>Viridiplantae</taxon>
        <taxon>Streptophyta</taxon>
        <taxon>Embryophyta</taxon>
        <taxon>Tracheophyta</taxon>
        <taxon>Spermatophyta</taxon>
        <taxon>Magnoliopsida</taxon>
        <taxon>Liliopsida</taxon>
        <taxon>Poales</taxon>
        <taxon>Cyperaceae</taxon>
        <taxon>Cyperoideae</taxon>
        <taxon>Rhynchosporeae</taxon>
        <taxon>Rhynchospora</taxon>
    </lineage>
</organism>
<accession>A0AAV8FA99</accession>
<evidence type="ECO:0000313" key="5">
    <source>
        <dbReference type="Proteomes" id="UP001140206"/>
    </source>
</evidence>
<dbReference type="CDD" id="cd12823">
    <property type="entry name" value="Mrs2_Mfm1p-like"/>
    <property type="match status" value="1"/>
</dbReference>
<keyword evidence="2" id="KW-0813">Transport</keyword>
<dbReference type="InterPro" id="IPR039204">
    <property type="entry name" value="MRS2-like"/>
</dbReference>
<dbReference type="Pfam" id="PF22099">
    <property type="entry name" value="MRS2-like"/>
    <property type="match status" value="2"/>
</dbReference>
<comment type="caution">
    <text evidence="4">The sequence shown here is derived from an EMBL/GenBank/DDBJ whole genome shotgun (WGS) entry which is preliminary data.</text>
</comment>
<dbReference type="Gene3D" id="2.40.128.330">
    <property type="match status" value="1"/>
</dbReference>
<evidence type="ECO:0000256" key="1">
    <source>
        <dbReference type="ARBA" id="ARBA00007535"/>
    </source>
</evidence>
<dbReference type="AlphaFoldDB" id="A0AAV8FA99"/>
<proteinExistence type="inferred from homology"/>
<keyword evidence="2" id="KW-0406">Ion transport</keyword>
<keyword evidence="2" id="KW-1133">Transmembrane helix</keyword>
<comment type="function">
    <text evidence="2">Magnesium transporter that may mediate the influx of magnesium.</text>
</comment>
<name>A0AAV8FA99_9POAL</name>
<comment type="similarity">
    <text evidence="1 2">Belongs to the CorA metal ion transporter (MIT) (TC 1.A.35.5) family.</text>
</comment>
<dbReference type="GO" id="GO:0016020">
    <property type="term" value="C:membrane"/>
    <property type="evidence" value="ECO:0007669"/>
    <property type="project" value="UniProtKB-SubCell"/>
</dbReference>
<keyword evidence="5" id="KW-1185">Reference proteome</keyword>
<dbReference type="GO" id="GO:0015095">
    <property type="term" value="F:magnesium ion transmembrane transporter activity"/>
    <property type="evidence" value="ECO:0007669"/>
    <property type="project" value="TreeGrafter"/>
</dbReference>
<evidence type="ECO:0000256" key="2">
    <source>
        <dbReference type="RuleBase" id="RU366041"/>
    </source>
</evidence>
<keyword evidence="2" id="KW-0812">Transmembrane</keyword>